<dbReference type="KEGG" id="psin:CAK95_07445"/>
<dbReference type="Pfam" id="PF13561">
    <property type="entry name" value="adh_short_C2"/>
    <property type="match status" value="1"/>
</dbReference>
<dbReference type="AlphaFoldDB" id="A0A1W6ZNF6"/>
<dbReference type="InterPro" id="IPR050259">
    <property type="entry name" value="SDR"/>
</dbReference>
<keyword evidence="3" id="KW-1185">Reference proteome</keyword>
<gene>
    <name evidence="2" type="ORF">CAK95_07445</name>
</gene>
<reference evidence="2 3" key="1">
    <citation type="submission" date="2017-05" db="EMBL/GenBank/DDBJ databases">
        <title>Full genome sequence of Pseudorhodoplanes sinuspersici.</title>
        <authorList>
            <person name="Dastgheib S.M.M."/>
            <person name="Shavandi M."/>
            <person name="Tirandaz H."/>
        </authorList>
    </citation>
    <scope>NUCLEOTIDE SEQUENCE [LARGE SCALE GENOMIC DNA]</scope>
    <source>
        <strain evidence="2 3">RIPI110</strain>
    </source>
</reference>
<dbReference type="Gene3D" id="3.40.50.720">
    <property type="entry name" value="NAD(P)-binding Rossmann-like Domain"/>
    <property type="match status" value="1"/>
</dbReference>
<evidence type="ECO:0000313" key="3">
    <source>
        <dbReference type="Proteomes" id="UP000194137"/>
    </source>
</evidence>
<dbReference type="EMBL" id="CP021112">
    <property type="protein sequence ID" value="ARP98933.1"/>
    <property type="molecule type" value="Genomic_DNA"/>
</dbReference>
<sequence>MPSLQNKIALVTGAAVGFGQAFAQRFAQDGAHVVLVDIKPCDETAKMVEAAGREAMPVICDITSEEAVGYLAMEVDRRFGCCDILVNNAGIYPIQPFDQITFADWRRVMALNLDAVFLTAKAFMPGMKRRGWGRVINISSSTFNVVASGYTHYIASKGGVVGLTRALATEFGNDGVTVNAVAPSLTRTPGTEGRQPRAGRESMDEEFLALANLQAIKRVQVPSDLAGVVSFLASDDAAFMTGQTIYVDGGMVRV</sequence>
<protein>
    <submittedName>
        <fullName evidence="2">Dehydrogenase</fullName>
    </submittedName>
</protein>
<dbReference type="PANTHER" id="PTHR42879">
    <property type="entry name" value="3-OXOACYL-(ACYL-CARRIER-PROTEIN) REDUCTASE"/>
    <property type="match status" value="1"/>
</dbReference>
<dbReference type="CDD" id="cd05233">
    <property type="entry name" value="SDR_c"/>
    <property type="match status" value="1"/>
</dbReference>
<dbReference type="FunFam" id="3.40.50.720:FF:000084">
    <property type="entry name" value="Short-chain dehydrogenase reductase"/>
    <property type="match status" value="1"/>
</dbReference>
<evidence type="ECO:0000313" key="2">
    <source>
        <dbReference type="EMBL" id="ARP98933.1"/>
    </source>
</evidence>
<organism evidence="2 3">
    <name type="scientific">Pseudorhodoplanes sinuspersici</name>
    <dbReference type="NCBI Taxonomy" id="1235591"/>
    <lineage>
        <taxon>Bacteria</taxon>
        <taxon>Pseudomonadati</taxon>
        <taxon>Pseudomonadota</taxon>
        <taxon>Alphaproteobacteria</taxon>
        <taxon>Hyphomicrobiales</taxon>
        <taxon>Pseudorhodoplanes</taxon>
    </lineage>
</organism>
<dbReference type="PRINTS" id="PR00080">
    <property type="entry name" value="SDRFAMILY"/>
</dbReference>
<dbReference type="SUPFAM" id="SSF51735">
    <property type="entry name" value="NAD(P)-binding Rossmann-fold domains"/>
    <property type="match status" value="1"/>
</dbReference>
<accession>A0A1W6ZNF6</accession>
<dbReference type="InterPro" id="IPR002347">
    <property type="entry name" value="SDR_fam"/>
</dbReference>
<dbReference type="STRING" id="1235591.CAK95_07445"/>
<name>A0A1W6ZNF6_9HYPH</name>
<dbReference type="PRINTS" id="PR00081">
    <property type="entry name" value="GDHRDH"/>
</dbReference>
<dbReference type="PANTHER" id="PTHR42879:SF2">
    <property type="entry name" value="3-OXOACYL-[ACYL-CARRIER-PROTEIN] REDUCTASE FABG"/>
    <property type="match status" value="1"/>
</dbReference>
<proteinExistence type="inferred from homology"/>
<dbReference type="SMR" id="A0A1W6ZNF6"/>
<dbReference type="OrthoDB" id="7946012at2"/>
<dbReference type="Proteomes" id="UP000194137">
    <property type="component" value="Chromosome"/>
</dbReference>
<evidence type="ECO:0000256" key="1">
    <source>
        <dbReference type="ARBA" id="ARBA00006484"/>
    </source>
</evidence>
<dbReference type="RefSeq" id="WP_086087345.1">
    <property type="nucleotide sequence ID" value="NZ_CP021112.1"/>
</dbReference>
<dbReference type="InterPro" id="IPR036291">
    <property type="entry name" value="NAD(P)-bd_dom_sf"/>
</dbReference>
<comment type="similarity">
    <text evidence="1">Belongs to the short-chain dehydrogenases/reductases (SDR) family.</text>
</comment>